<evidence type="ECO:0000256" key="4">
    <source>
        <dbReference type="ARBA" id="ARBA00022787"/>
    </source>
</evidence>
<keyword evidence="13" id="KW-1185">Reference proteome</keyword>
<dbReference type="Proteomes" id="UP000283509">
    <property type="component" value="Unassembled WGS sequence"/>
</dbReference>
<evidence type="ECO:0000313" key="13">
    <source>
        <dbReference type="Proteomes" id="UP000283509"/>
    </source>
</evidence>
<dbReference type="GO" id="GO:0045039">
    <property type="term" value="P:protein insertion into mitochondrial inner membrane"/>
    <property type="evidence" value="ECO:0007669"/>
    <property type="project" value="TreeGrafter"/>
</dbReference>
<dbReference type="InterPro" id="IPR011990">
    <property type="entry name" value="TPR-like_helical_dom_sf"/>
</dbReference>
<keyword evidence="3" id="KW-0677">Repeat</keyword>
<dbReference type="Gene3D" id="1.25.40.10">
    <property type="entry name" value="Tetratricopeptide repeat domain"/>
    <property type="match status" value="1"/>
</dbReference>
<dbReference type="SUPFAM" id="SSF48452">
    <property type="entry name" value="TPR-like"/>
    <property type="match status" value="1"/>
</dbReference>
<dbReference type="PANTHER" id="PTHR46208:SF1">
    <property type="entry name" value="MITOCHONDRIAL IMPORT RECEPTOR SUBUNIT TOM70"/>
    <property type="match status" value="1"/>
</dbReference>
<dbReference type="GO" id="GO:0030943">
    <property type="term" value="F:mitochondrion targeting sequence binding"/>
    <property type="evidence" value="ECO:0007669"/>
    <property type="project" value="TreeGrafter"/>
</dbReference>
<protein>
    <submittedName>
        <fullName evidence="12">Mitochondrial import receptor subunit TOM70</fullName>
    </submittedName>
</protein>
<accession>A0A3R7PN25</accession>
<name>A0A3R7PN25_PENVA</name>
<feature type="region of interest" description="Disordered" evidence="11">
    <location>
        <begin position="279"/>
        <end position="343"/>
    </location>
</feature>
<keyword evidence="7" id="KW-0496">Mitochondrion</keyword>
<feature type="repeat" description="TPR" evidence="10">
    <location>
        <begin position="93"/>
        <end position="126"/>
    </location>
</feature>
<evidence type="ECO:0000256" key="6">
    <source>
        <dbReference type="ARBA" id="ARBA00022989"/>
    </source>
</evidence>
<evidence type="ECO:0000256" key="5">
    <source>
        <dbReference type="ARBA" id="ARBA00022803"/>
    </source>
</evidence>
<evidence type="ECO:0000256" key="9">
    <source>
        <dbReference type="ARBA" id="ARBA00038030"/>
    </source>
</evidence>
<keyword evidence="12" id="KW-0675">Receptor</keyword>
<sequence length="343" mass="38448">MCPPENTVDLSTFYQNRAAAYEQQVRNPSLDKGSDSAISDFKKAVELNSNFPIAFVQKCYTDYRYAYQMGDKAKVDEVMKKFDEAIKNFPKCVECYVLYAQVLCDQGEYERADGFYVKALEVDPDNPTTLVHRALLTLQWKGDLAQARTFITQALEIDDKCELAYENLATIEVQTGNLKRGVELFDKAIPLAKTEMEMAHLFSLRDAAVAQLKIVEKMGINIPNLGFAILTQHHKQRGGDGAPSTTVALLPATSILSASDRRVGCSSAVRLHASVTIHHTHHHGYSTRGPIATEDERAKDTENIRRKPPPPALHRLGREKHPRRRRPVTRGLDARADRASRAL</sequence>
<reference evidence="12 13" key="2">
    <citation type="submission" date="2019-01" db="EMBL/GenBank/DDBJ databases">
        <title>The decoding of complex shrimp genome reveals the adaptation for benthos swimmer, frequently molting mechanism and breeding impact on genome.</title>
        <authorList>
            <person name="Sun Y."/>
            <person name="Gao Y."/>
            <person name="Yu Y."/>
        </authorList>
    </citation>
    <scope>NUCLEOTIDE SEQUENCE [LARGE SCALE GENOMIC DNA]</scope>
    <source>
        <tissue evidence="12">Muscle</tissue>
    </source>
</reference>
<gene>
    <name evidence="12" type="ORF">C7M84_004080</name>
</gene>
<evidence type="ECO:0000256" key="10">
    <source>
        <dbReference type="PROSITE-ProRule" id="PRU00339"/>
    </source>
</evidence>
<dbReference type="PANTHER" id="PTHR46208">
    <property type="entry name" value="MITOCHONDRIAL IMPORT RECEPTOR SUBUNIT TOM70"/>
    <property type="match status" value="1"/>
</dbReference>
<dbReference type="PROSITE" id="PS50005">
    <property type="entry name" value="TPR"/>
    <property type="match status" value="1"/>
</dbReference>
<keyword evidence="4" id="KW-1000">Mitochondrion outer membrane</keyword>
<reference evidence="12 13" key="1">
    <citation type="submission" date="2018-04" db="EMBL/GenBank/DDBJ databases">
        <authorList>
            <person name="Zhang X."/>
            <person name="Yuan J."/>
            <person name="Li F."/>
            <person name="Xiang J."/>
        </authorList>
    </citation>
    <scope>NUCLEOTIDE SEQUENCE [LARGE SCALE GENOMIC DNA]</scope>
    <source>
        <tissue evidence="12">Muscle</tissue>
    </source>
</reference>
<keyword evidence="6" id="KW-1133">Transmembrane helix</keyword>
<evidence type="ECO:0000256" key="1">
    <source>
        <dbReference type="ARBA" id="ARBA00004572"/>
    </source>
</evidence>
<feature type="compositionally biased region" description="Basic and acidic residues" evidence="11">
    <location>
        <begin position="294"/>
        <end position="305"/>
    </location>
</feature>
<dbReference type="STRING" id="6689.A0A3R7PN25"/>
<comment type="similarity">
    <text evidence="9">Belongs to the Tom70 family.</text>
</comment>
<dbReference type="Pfam" id="PF13181">
    <property type="entry name" value="TPR_8"/>
    <property type="match status" value="1"/>
</dbReference>
<dbReference type="GO" id="GO:0030150">
    <property type="term" value="P:protein import into mitochondrial matrix"/>
    <property type="evidence" value="ECO:0007669"/>
    <property type="project" value="TreeGrafter"/>
</dbReference>
<dbReference type="OrthoDB" id="66418at2759"/>
<evidence type="ECO:0000256" key="2">
    <source>
        <dbReference type="ARBA" id="ARBA00022692"/>
    </source>
</evidence>
<evidence type="ECO:0000256" key="11">
    <source>
        <dbReference type="SAM" id="MobiDB-lite"/>
    </source>
</evidence>
<evidence type="ECO:0000256" key="7">
    <source>
        <dbReference type="ARBA" id="ARBA00023128"/>
    </source>
</evidence>
<evidence type="ECO:0000256" key="8">
    <source>
        <dbReference type="ARBA" id="ARBA00023136"/>
    </source>
</evidence>
<comment type="subcellular location">
    <subcellularLocation>
        <location evidence="1">Mitochondrion outer membrane</location>
        <topology evidence="1">Single-pass membrane protein</topology>
    </subcellularLocation>
</comment>
<dbReference type="AlphaFoldDB" id="A0A3R7PN25"/>
<feature type="compositionally biased region" description="Basic and acidic residues" evidence="11">
    <location>
        <begin position="332"/>
        <end position="343"/>
    </location>
</feature>
<dbReference type="GO" id="GO:0008320">
    <property type="term" value="F:protein transmembrane transporter activity"/>
    <property type="evidence" value="ECO:0007669"/>
    <property type="project" value="TreeGrafter"/>
</dbReference>
<feature type="compositionally biased region" description="Basic residues" evidence="11">
    <location>
        <begin position="315"/>
        <end position="328"/>
    </location>
</feature>
<organism evidence="12 13">
    <name type="scientific">Penaeus vannamei</name>
    <name type="common">Whiteleg shrimp</name>
    <name type="synonym">Litopenaeus vannamei</name>
    <dbReference type="NCBI Taxonomy" id="6689"/>
    <lineage>
        <taxon>Eukaryota</taxon>
        <taxon>Metazoa</taxon>
        <taxon>Ecdysozoa</taxon>
        <taxon>Arthropoda</taxon>
        <taxon>Crustacea</taxon>
        <taxon>Multicrustacea</taxon>
        <taxon>Malacostraca</taxon>
        <taxon>Eumalacostraca</taxon>
        <taxon>Eucarida</taxon>
        <taxon>Decapoda</taxon>
        <taxon>Dendrobranchiata</taxon>
        <taxon>Penaeoidea</taxon>
        <taxon>Penaeidae</taxon>
        <taxon>Penaeus</taxon>
    </lineage>
</organism>
<dbReference type="SMART" id="SM00028">
    <property type="entry name" value="TPR"/>
    <property type="match status" value="4"/>
</dbReference>
<dbReference type="GO" id="GO:0005741">
    <property type="term" value="C:mitochondrial outer membrane"/>
    <property type="evidence" value="ECO:0007669"/>
    <property type="project" value="UniProtKB-SubCell"/>
</dbReference>
<comment type="caution">
    <text evidence="12">The sequence shown here is derived from an EMBL/GenBank/DDBJ whole genome shotgun (WGS) entry which is preliminary data.</text>
</comment>
<dbReference type="InterPro" id="IPR019734">
    <property type="entry name" value="TPR_rpt"/>
</dbReference>
<dbReference type="EMBL" id="QCYY01001543">
    <property type="protein sequence ID" value="ROT77286.1"/>
    <property type="molecule type" value="Genomic_DNA"/>
</dbReference>
<evidence type="ECO:0000313" key="12">
    <source>
        <dbReference type="EMBL" id="ROT77286.1"/>
    </source>
</evidence>
<proteinExistence type="inferred from homology"/>
<evidence type="ECO:0000256" key="3">
    <source>
        <dbReference type="ARBA" id="ARBA00022737"/>
    </source>
</evidence>
<keyword evidence="2" id="KW-0812">Transmembrane</keyword>
<keyword evidence="8" id="KW-0472">Membrane</keyword>
<keyword evidence="5 10" id="KW-0802">TPR repeat</keyword>